<organism evidence="2 3">
    <name type="scientific">Sphingomonas oligophenolica</name>
    <dbReference type="NCBI Taxonomy" id="301154"/>
    <lineage>
        <taxon>Bacteria</taxon>
        <taxon>Pseudomonadati</taxon>
        <taxon>Pseudomonadota</taxon>
        <taxon>Alphaproteobacteria</taxon>
        <taxon>Sphingomonadales</taxon>
        <taxon>Sphingomonadaceae</taxon>
        <taxon>Sphingomonas</taxon>
    </lineage>
</organism>
<accession>A0ABU9Y743</accession>
<evidence type="ECO:0008006" key="4">
    <source>
        <dbReference type="Google" id="ProtNLM"/>
    </source>
</evidence>
<feature type="transmembrane region" description="Helical" evidence="1">
    <location>
        <begin position="94"/>
        <end position="121"/>
    </location>
</feature>
<protein>
    <recommendedName>
        <fullName evidence="4">Acyl carrier protein</fullName>
    </recommendedName>
</protein>
<keyword evidence="1" id="KW-0812">Transmembrane</keyword>
<keyword evidence="1" id="KW-0472">Membrane</keyword>
<keyword evidence="3" id="KW-1185">Reference proteome</keyword>
<dbReference type="Proteomes" id="UP001419910">
    <property type="component" value="Unassembled WGS sequence"/>
</dbReference>
<gene>
    <name evidence="2" type="ORF">ABC974_18390</name>
</gene>
<keyword evidence="1" id="KW-1133">Transmembrane helix</keyword>
<evidence type="ECO:0000313" key="2">
    <source>
        <dbReference type="EMBL" id="MEN2791611.1"/>
    </source>
</evidence>
<sequence length="122" mass="12883">METPSQRVGLGGDGDEIAAILEVEKAFGVRLDYTNAHEWSTVGDVYTALMRALPPGAADQPGVWDRFAAALCRETGLSPSDISPESELLAESGLWVHVAHASAATWIVVAIVAVVGIGWLLL</sequence>
<dbReference type="EMBL" id="JBDIME010000018">
    <property type="protein sequence ID" value="MEN2791611.1"/>
    <property type="molecule type" value="Genomic_DNA"/>
</dbReference>
<evidence type="ECO:0000313" key="3">
    <source>
        <dbReference type="Proteomes" id="UP001419910"/>
    </source>
</evidence>
<reference evidence="2 3" key="1">
    <citation type="submission" date="2024-05" db="EMBL/GenBank/DDBJ databases">
        <authorList>
            <person name="Liu Q."/>
            <person name="Xin Y.-H."/>
        </authorList>
    </citation>
    <scope>NUCLEOTIDE SEQUENCE [LARGE SCALE GENOMIC DNA]</scope>
    <source>
        <strain evidence="2 3">CGMCC 1.10181</strain>
    </source>
</reference>
<proteinExistence type="predicted"/>
<comment type="caution">
    <text evidence="2">The sequence shown here is derived from an EMBL/GenBank/DDBJ whole genome shotgun (WGS) entry which is preliminary data.</text>
</comment>
<name>A0ABU9Y743_9SPHN</name>
<dbReference type="RefSeq" id="WP_343892612.1">
    <property type="nucleotide sequence ID" value="NZ_BAAAEH010000060.1"/>
</dbReference>
<evidence type="ECO:0000256" key="1">
    <source>
        <dbReference type="SAM" id="Phobius"/>
    </source>
</evidence>